<feature type="compositionally biased region" description="Low complexity" evidence="1">
    <location>
        <begin position="52"/>
        <end position="107"/>
    </location>
</feature>
<dbReference type="EMBL" id="JAEKNN010000025">
    <property type="protein sequence ID" value="MBJ7608801.1"/>
    <property type="molecule type" value="Genomic_DNA"/>
</dbReference>
<feature type="region of interest" description="Disordered" evidence="1">
    <location>
        <begin position="52"/>
        <end position="151"/>
    </location>
</feature>
<organism evidence="3 4">
    <name type="scientific">Candidatus Amunia macphersoniae</name>
    <dbReference type="NCBI Taxonomy" id="3127014"/>
    <lineage>
        <taxon>Bacteria</taxon>
        <taxon>Bacillati</taxon>
        <taxon>Candidatus Dormiibacterota</taxon>
        <taxon>Candidatus Dormibacteria</taxon>
        <taxon>Candidatus Aeolococcales</taxon>
        <taxon>Candidatus Aeolococcaceae</taxon>
        <taxon>Candidatus Amunia</taxon>
    </lineage>
</organism>
<keyword evidence="2" id="KW-0812">Transmembrane</keyword>
<reference evidence="3 4" key="1">
    <citation type="submission" date="2020-10" db="EMBL/GenBank/DDBJ databases">
        <title>Ca. Dormibacterota MAGs.</title>
        <authorList>
            <person name="Montgomery K."/>
        </authorList>
    </citation>
    <scope>NUCLEOTIDE SEQUENCE [LARGE SCALE GENOMIC DNA]</scope>
    <source>
        <strain evidence="3">Mitchell_Peninsula_5</strain>
    </source>
</reference>
<evidence type="ECO:0000256" key="2">
    <source>
        <dbReference type="SAM" id="Phobius"/>
    </source>
</evidence>
<proteinExistence type="predicted"/>
<accession>A0A934KG00</accession>
<dbReference type="Proteomes" id="UP000614410">
    <property type="component" value="Unassembled WGS sequence"/>
</dbReference>
<name>A0A934KG00_9BACT</name>
<gene>
    <name evidence="3" type="ORF">JF887_05140</name>
</gene>
<keyword evidence="2" id="KW-1133">Transmembrane helix</keyword>
<evidence type="ECO:0000313" key="4">
    <source>
        <dbReference type="Proteomes" id="UP000614410"/>
    </source>
</evidence>
<evidence type="ECO:0000256" key="1">
    <source>
        <dbReference type="SAM" id="MobiDB-lite"/>
    </source>
</evidence>
<feature type="transmembrane region" description="Helical" evidence="2">
    <location>
        <begin position="20"/>
        <end position="43"/>
    </location>
</feature>
<dbReference type="AlphaFoldDB" id="A0A934KG00"/>
<evidence type="ECO:0000313" key="3">
    <source>
        <dbReference type="EMBL" id="MBJ7608801.1"/>
    </source>
</evidence>
<protein>
    <submittedName>
        <fullName evidence="3">Uncharacterized protein</fullName>
    </submittedName>
</protein>
<keyword evidence="2" id="KW-0472">Membrane</keyword>
<sequence length="265" mass="26480">MSDLPPGAPTPVTTTERTKPTLWVAIGLIAGTLAGLLAGFLIFKHNPNAAPSARATPTPTGYSPTASTSGSPSASATASSAPASSAPASHPPGASAPAPSSPATSPPDATGWNPSGHLSDPSFSGCPAMAPGQHPLAAVSGPSAAGETASPSNDWYGCGNAVTPGDTPGFTGANWEIANSFSCPDSDGPGAPGVPGMNIESWVYAGGGTPIQNDANRVTTDLPWADDAHASVSQGGDYRLRTRLVNNATGDNRCRWHIRAYTTAP</sequence>
<comment type="caution">
    <text evidence="3">The sequence shown here is derived from an EMBL/GenBank/DDBJ whole genome shotgun (WGS) entry which is preliminary data.</text>
</comment>